<evidence type="ECO:0000256" key="2">
    <source>
        <dbReference type="SAM" id="MobiDB-lite"/>
    </source>
</evidence>
<dbReference type="InterPro" id="IPR021765">
    <property type="entry name" value="UstYa-like"/>
</dbReference>
<dbReference type="AlphaFoldDB" id="A0A8H3IHD7"/>
<keyword evidence="3" id="KW-0472">Membrane</keyword>
<protein>
    <recommendedName>
        <fullName evidence="6">Tat pathway signal sequence</fullName>
    </recommendedName>
</protein>
<evidence type="ECO:0000256" key="3">
    <source>
        <dbReference type="SAM" id="Phobius"/>
    </source>
</evidence>
<dbReference type="PANTHER" id="PTHR33365:SF7">
    <property type="entry name" value="TAT PATHWAY SIGNAL SEQUENCE"/>
    <property type="match status" value="1"/>
</dbReference>
<keyword evidence="5" id="KW-1185">Reference proteome</keyword>
<evidence type="ECO:0000313" key="4">
    <source>
        <dbReference type="EMBL" id="CAF9913719.1"/>
    </source>
</evidence>
<reference evidence="4" key="1">
    <citation type="submission" date="2021-03" db="EMBL/GenBank/DDBJ databases">
        <authorList>
            <person name="Tagirdzhanova G."/>
        </authorList>
    </citation>
    <scope>NUCLEOTIDE SEQUENCE</scope>
</reference>
<evidence type="ECO:0000256" key="1">
    <source>
        <dbReference type="ARBA" id="ARBA00035112"/>
    </source>
</evidence>
<keyword evidence="3" id="KW-0812">Transmembrane</keyword>
<name>A0A8H3IHD7_9LECA</name>
<dbReference type="Pfam" id="PF11807">
    <property type="entry name" value="UstYa"/>
    <property type="match status" value="1"/>
</dbReference>
<comment type="caution">
    <text evidence="4">The sequence shown here is derived from an EMBL/GenBank/DDBJ whole genome shotgun (WGS) entry which is preliminary data.</text>
</comment>
<gene>
    <name evidence="4" type="ORF">IMSHALPRED_001424</name>
</gene>
<feature type="transmembrane region" description="Helical" evidence="3">
    <location>
        <begin position="56"/>
        <end position="78"/>
    </location>
</feature>
<evidence type="ECO:0000313" key="5">
    <source>
        <dbReference type="Proteomes" id="UP000664534"/>
    </source>
</evidence>
<dbReference type="GO" id="GO:0043386">
    <property type="term" value="P:mycotoxin biosynthetic process"/>
    <property type="evidence" value="ECO:0007669"/>
    <property type="project" value="InterPro"/>
</dbReference>
<keyword evidence="3" id="KW-1133">Transmembrane helix</keyword>
<sequence>MAALFKFSDSSKIDEKFQYTQARTSSDDGEGSLSSDGLLEKDATQFSKKHSILRRYAPLIILHFFICFLYLVLLYLVASSYASSRRLNGPGVVLSPAREAILYEERAFTLGDKIQEISIYSGAPSAELDLAWHNLLEHENIRISPEVMDHYGRKENGVAIPDGSGYLGTLNMWHEVHCIKRLHQYMYQDYYFKDSTPRQKEMNQHCLDFLRQSAMCHADVGLITFYWGEDSRLPIANATTHECANRQKLDDWQRKHSVNMFTLGLVHPTLGPAYPDGEGDNIGAADGPQHDHGDHSS</sequence>
<dbReference type="PANTHER" id="PTHR33365">
    <property type="entry name" value="YALI0B05434P"/>
    <property type="match status" value="1"/>
</dbReference>
<accession>A0A8H3IHD7</accession>
<comment type="similarity">
    <text evidence="1">Belongs to the ustYa family.</text>
</comment>
<organism evidence="4 5">
    <name type="scientific">Imshaugia aleurites</name>
    <dbReference type="NCBI Taxonomy" id="172621"/>
    <lineage>
        <taxon>Eukaryota</taxon>
        <taxon>Fungi</taxon>
        <taxon>Dikarya</taxon>
        <taxon>Ascomycota</taxon>
        <taxon>Pezizomycotina</taxon>
        <taxon>Lecanoromycetes</taxon>
        <taxon>OSLEUM clade</taxon>
        <taxon>Lecanoromycetidae</taxon>
        <taxon>Lecanorales</taxon>
        <taxon>Lecanorineae</taxon>
        <taxon>Parmeliaceae</taxon>
        <taxon>Imshaugia</taxon>
    </lineage>
</organism>
<dbReference type="Proteomes" id="UP000664534">
    <property type="component" value="Unassembled WGS sequence"/>
</dbReference>
<dbReference type="EMBL" id="CAJPDT010000012">
    <property type="protein sequence ID" value="CAF9913719.1"/>
    <property type="molecule type" value="Genomic_DNA"/>
</dbReference>
<evidence type="ECO:0008006" key="6">
    <source>
        <dbReference type="Google" id="ProtNLM"/>
    </source>
</evidence>
<feature type="region of interest" description="Disordered" evidence="2">
    <location>
        <begin position="274"/>
        <end position="297"/>
    </location>
</feature>
<proteinExistence type="inferred from homology"/>
<feature type="compositionally biased region" description="Basic and acidic residues" evidence="2">
    <location>
        <begin position="288"/>
        <end position="297"/>
    </location>
</feature>
<dbReference type="OrthoDB" id="3687641at2759"/>